<protein>
    <submittedName>
        <fullName evidence="2">Uncharacterized protein</fullName>
    </submittedName>
</protein>
<keyword evidence="3" id="KW-1185">Reference proteome</keyword>
<dbReference type="SUPFAM" id="SSF52949">
    <property type="entry name" value="Macro domain-like"/>
    <property type="match status" value="1"/>
</dbReference>
<organism evidence="2 3">
    <name type="scientific">Candidatus Hydrogenisulfobacillus filiaventi</name>
    <dbReference type="NCBI Taxonomy" id="2707344"/>
    <lineage>
        <taxon>Bacteria</taxon>
        <taxon>Bacillati</taxon>
        <taxon>Bacillota</taxon>
        <taxon>Clostridia</taxon>
        <taxon>Eubacteriales</taxon>
        <taxon>Clostridiales Family XVII. Incertae Sedis</taxon>
        <taxon>Candidatus Hydrogenisulfobacillus</taxon>
    </lineage>
</organism>
<name>A0A6F8ZHM2_9FIRM</name>
<dbReference type="Gene3D" id="3.40.220.10">
    <property type="entry name" value="Leucine Aminopeptidase, subunit E, domain 1"/>
    <property type="match status" value="1"/>
</dbReference>
<feature type="compositionally biased region" description="Basic and acidic residues" evidence="1">
    <location>
        <begin position="1"/>
        <end position="10"/>
    </location>
</feature>
<dbReference type="AlphaFoldDB" id="A0A6F8ZHM2"/>
<proteinExistence type="predicted"/>
<reference evidence="2 3" key="1">
    <citation type="submission" date="2020-02" db="EMBL/GenBank/DDBJ databases">
        <authorList>
            <person name="Hogendoorn C."/>
        </authorList>
    </citation>
    <scope>NUCLEOTIDE SEQUENCE [LARGE SCALE GENOMIC DNA]</scope>
    <source>
        <strain evidence="2">R501</strain>
    </source>
</reference>
<dbReference type="InterPro" id="IPR043472">
    <property type="entry name" value="Macro_dom-like"/>
</dbReference>
<feature type="compositionally biased region" description="Basic residues" evidence="1">
    <location>
        <begin position="18"/>
        <end position="27"/>
    </location>
</feature>
<feature type="region of interest" description="Disordered" evidence="1">
    <location>
        <begin position="183"/>
        <end position="203"/>
    </location>
</feature>
<feature type="region of interest" description="Disordered" evidence="1">
    <location>
        <begin position="1"/>
        <end position="80"/>
    </location>
</feature>
<evidence type="ECO:0000313" key="2">
    <source>
        <dbReference type="EMBL" id="CAB1129442.1"/>
    </source>
</evidence>
<gene>
    <name evidence="2" type="ORF">R50_1945</name>
</gene>
<evidence type="ECO:0000256" key="1">
    <source>
        <dbReference type="SAM" id="MobiDB-lite"/>
    </source>
</evidence>
<dbReference type="KEGG" id="hfv:R50_1945"/>
<dbReference type="EMBL" id="LR778114">
    <property type="protein sequence ID" value="CAB1129442.1"/>
    <property type="molecule type" value="Genomic_DNA"/>
</dbReference>
<evidence type="ECO:0000313" key="3">
    <source>
        <dbReference type="Proteomes" id="UP000503399"/>
    </source>
</evidence>
<accession>A0A6F8ZHM2</accession>
<sequence>MDRVRSDQRRRAALPAKRLSRPGRRQPRAAGGVADLARRRGGALGRAGRGHLRAPAADRRGLSGQEESSDDGDQRPVRGWPDSLRPLRWVRAVHALGALPAPPACVGLPTQAHWRSSSRLEDLGAGLRHLVEVDRHRARGVRSLAVPAPGTDLGGLAWGAVEPTLCGWLGRLAMPMALYGPEAHRTREPEPGRGARWDRGWRT</sequence>
<dbReference type="Proteomes" id="UP000503399">
    <property type="component" value="Chromosome"/>
</dbReference>